<dbReference type="SMART" id="SM00182">
    <property type="entry name" value="CULLIN"/>
    <property type="match status" value="1"/>
</dbReference>
<dbReference type="FunFam" id="1.20.1310.10:FF:000001">
    <property type="entry name" value="Cullin 3"/>
    <property type="match status" value="1"/>
</dbReference>
<dbReference type="FunFam" id="3.30.230.130:FF:000006">
    <property type="entry name" value="Cullin-4 like"/>
    <property type="match status" value="1"/>
</dbReference>
<evidence type="ECO:0000256" key="9">
    <source>
        <dbReference type="SAM" id="MobiDB-lite"/>
    </source>
</evidence>
<dbReference type="PANTHER" id="PTHR11932">
    <property type="entry name" value="CULLIN"/>
    <property type="match status" value="1"/>
</dbReference>
<dbReference type="InterPro" id="IPR036317">
    <property type="entry name" value="Cullin_homology_sf"/>
</dbReference>
<keyword evidence="5" id="KW-0832">Ubl conjugation</keyword>
<gene>
    <name evidence="11" type="ORF">Ahy_B03g061904</name>
</gene>
<evidence type="ECO:0000256" key="1">
    <source>
        <dbReference type="ARBA" id="ARBA00004906"/>
    </source>
</evidence>
<evidence type="ECO:0000256" key="4">
    <source>
        <dbReference type="ARBA" id="ARBA00022786"/>
    </source>
</evidence>
<protein>
    <recommendedName>
        <fullName evidence="6">Cullin-4</fullName>
    </recommendedName>
</protein>
<evidence type="ECO:0000313" key="11">
    <source>
        <dbReference type="EMBL" id="RYR17111.1"/>
    </source>
</evidence>
<comment type="similarity">
    <text evidence="2 7 8">Belongs to the cullin family.</text>
</comment>
<dbReference type="Proteomes" id="UP000289738">
    <property type="component" value="Chromosome B03"/>
</dbReference>
<dbReference type="GO" id="GO:0006511">
    <property type="term" value="P:ubiquitin-dependent protein catabolic process"/>
    <property type="evidence" value="ECO:0007669"/>
    <property type="project" value="InterPro"/>
</dbReference>
<dbReference type="GO" id="GO:0031461">
    <property type="term" value="C:cullin-RING ubiquitin ligase complex"/>
    <property type="evidence" value="ECO:0007669"/>
    <property type="project" value="InterPro"/>
</dbReference>
<dbReference type="GO" id="GO:0005634">
    <property type="term" value="C:nucleus"/>
    <property type="evidence" value="ECO:0007669"/>
    <property type="project" value="UniProtKB-ARBA"/>
</dbReference>
<keyword evidence="4" id="KW-0833">Ubl conjugation pathway</keyword>
<dbReference type="Gene3D" id="1.20.1310.10">
    <property type="entry name" value="Cullin Repeats"/>
    <property type="match status" value="4"/>
</dbReference>
<evidence type="ECO:0000259" key="10">
    <source>
        <dbReference type="PROSITE" id="PS50069"/>
    </source>
</evidence>
<accession>A0A444ZSB8</accession>
<sequence length="813" mass="93054">MSHPTKRSATASTDASSSSAAAAATMKKAKSQAVACSLDSKNSLSHHHHHHHRQHPDDALFDPAASPMALDDDLKSDDQNARGAVAANLSRKKATPPQPAKKLLIKLRKGKPTMPPNFEEDTWETVRSAISAIFLKQHLSCDLEKLYQAVSDMCLHKMGANLYQRIERECETHISAALQSLVGQSPDLVVFLSLVERCWQDLSDQMLMIRGIALYLDRTYVKQTTNVRSLWDMGLQLFRKHLSLCQEVEHKTVTGLLRMIESERLGEAVDRTLLNHLLKMFTALGIYAESFEKPFLECTSEFYAAEGMKYMQQSDAPDYLKHVETRLQEEHERCLLYLDASTRKALIATAEKQLLERHIPAILDKGFTMLMDANRIEDLQRMYTLFSRVNALESLRQALSSYIRRTGQGIVMDEEKDKDMVSSLLIFKASLDTIWEQSFFKNEAFSNTIKDAFEHLINIRQNRPAELIAKFLDEKLRAGNKGTSEEELEGTLDKVLVLFRFIQGKDVFEAFYKKDLAKRLLLGKSASIDAEKSMISKLKTECGSQFTNKLEGMFKDIELSKEINESFKQSSQARSKLPSGIEMSVHVLTTGYWPTYPPMDVRLPHELNVYQDIFKEFYLSKYSGRRLMWQNSLGHCVLKAEFPKGKKELAVSLFQTVVLMLFNDAEKLSFQDIKDATSIEDKELRRTLQSLACGKIPKGRDVEDDDSFVFNDTFMAPLYRIKVNAIQLKETVEENTSTTERVFQDRQYQVDAAIVRIMKTRKVLSHTLLITELFQQLKFPIKPADLKKRIESLIDREYLERDKNNPQIYNYLA</sequence>
<keyword evidence="3" id="KW-1017">Isopeptide bond</keyword>
<dbReference type="InterPro" id="IPR036388">
    <property type="entry name" value="WH-like_DNA-bd_sf"/>
</dbReference>
<organism evidence="11 12">
    <name type="scientific">Arachis hypogaea</name>
    <name type="common">Peanut</name>
    <dbReference type="NCBI Taxonomy" id="3818"/>
    <lineage>
        <taxon>Eukaryota</taxon>
        <taxon>Viridiplantae</taxon>
        <taxon>Streptophyta</taxon>
        <taxon>Embryophyta</taxon>
        <taxon>Tracheophyta</taxon>
        <taxon>Spermatophyta</taxon>
        <taxon>Magnoliopsida</taxon>
        <taxon>eudicotyledons</taxon>
        <taxon>Gunneridae</taxon>
        <taxon>Pentapetalae</taxon>
        <taxon>rosids</taxon>
        <taxon>fabids</taxon>
        <taxon>Fabales</taxon>
        <taxon>Fabaceae</taxon>
        <taxon>Papilionoideae</taxon>
        <taxon>50 kb inversion clade</taxon>
        <taxon>dalbergioids sensu lato</taxon>
        <taxon>Dalbergieae</taxon>
        <taxon>Pterocarpus clade</taxon>
        <taxon>Arachis</taxon>
    </lineage>
</organism>
<evidence type="ECO:0000313" key="12">
    <source>
        <dbReference type="Proteomes" id="UP000289738"/>
    </source>
</evidence>
<dbReference type="InterPro" id="IPR016159">
    <property type="entry name" value="Cullin_repeat-like_dom_sf"/>
</dbReference>
<dbReference type="FunFam" id="1.20.1310.10:FF:000024">
    <property type="entry name" value="Cullin-4 like"/>
    <property type="match status" value="1"/>
</dbReference>
<dbReference type="AlphaFoldDB" id="A0A444ZSB8"/>
<proteinExistence type="inferred from homology"/>
<dbReference type="InterPro" id="IPR016157">
    <property type="entry name" value="Cullin_CS"/>
</dbReference>
<comment type="pathway">
    <text evidence="1">Protein modification; protein ubiquitination.</text>
</comment>
<evidence type="ECO:0000256" key="3">
    <source>
        <dbReference type="ARBA" id="ARBA00022499"/>
    </source>
</evidence>
<dbReference type="InterPro" id="IPR001373">
    <property type="entry name" value="Cullin_N"/>
</dbReference>
<evidence type="ECO:0000256" key="7">
    <source>
        <dbReference type="PROSITE-ProRule" id="PRU00330"/>
    </source>
</evidence>
<dbReference type="SMART" id="SM00884">
    <property type="entry name" value="Cullin_Nedd8"/>
    <property type="match status" value="1"/>
</dbReference>
<feature type="compositionally biased region" description="Basic residues" evidence="9">
    <location>
        <begin position="44"/>
        <end position="54"/>
    </location>
</feature>
<dbReference type="SUPFAM" id="SSF75632">
    <property type="entry name" value="Cullin homology domain"/>
    <property type="match status" value="1"/>
</dbReference>
<dbReference type="InterPro" id="IPR059120">
    <property type="entry name" value="Cullin-like_AB"/>
</dbReference>
<dbReference type="GO" id="GO:0031625">
    <property type="term" value="F:ubiquitin protein ligase binding"/>
    <property type="evidence" value="ECO:0007669"/>
    <property type="project" value="InterPro"/>
</dbReference>
<dbReference type="InterPro" id="IPR016158">
    <property type="entry name" value="Cullin_homology"/>
</dbReference>
<dbReference type="InterPro" id="IPR019559">
    <property type="entry name" value="Cullin_neddylation_domain"/>
</dbReference>
<dbReference type="Pfam" id="PF00888">
    <property type="entry name" value="Cullin"/>
    <property type="match status" value="1"/>
</dbReference>
<dbReference type="Gene3D" id="1.10.10.10">
    <property type="entry name" value="Winged helix-like DNA-binding domain superfamily/Winged helix DNA-binding domain"/>
    <property type="match status" value="1"/>
</dbReference>
<reference evidence="11 12" key="1">
    <citation type="submission" date="2019-01" db="EMBL/GenBank/DDBJ databases">
        <title>Sequencing of cultivated peanut Arachis hypogaea provides insights into genome evolution and oil improvement.</title>
        <authorList>
            <person name="Chen X."/>
        </authorList>
    </citation>
    <scope>NUCLEOTIDE SEQUENCE [LARGE SCALE GENOMIC DNA]</scope>
    <source>
        <strain evidence="12">cv. Fuhuasheng</strain>
        <tissue evidence="11">Leaves</tissue>
    </source>
</reference>
<dbReference type="Pfam" id="PF26557">
    <property type="entry name" value="Cullin_AB"/>
    <property type="match status" value="1"/>
</dbReference>
<keyword evidence="12" id="KW-1185">Reference proteome</keyword>
<dbReference type="SUPFAM" id="SSF74788">
    <property type="entry name" value="Cullin repeat-like"/>
    <property type="match status" value="1"/>
</dbReference>
<dbReference type="Pfam" id="PF10557">
    <property type="entry name" value="Cullin_Nedd8"/>
    <property type="match status" value="1"/>
</dbReference>
<dbReference type="Gene3D" id="3.30.230.130">
    <property type="entry name" value="Cullin, Chain C, Domain 2"/>
    <property type="match status" value="1"/>
</dbReference>
<evidence type="ECO:0000256" key="2">
    <source>
        <dbReference type="ARBA" id="ARBA00006019"/>
    </source>
</evidence>
<evidence type="ECO:0000256" key="8">
    <source>
        <dbReference type="RuleBase" id="RU003829"/>
    </source>
</evidence>
<dbReference type="InterPro" id="IPR036390">
    <property type="entry name" value="WH_DNA-bd_sf"/>
</dbReference>
<dbReference type="EMBL" id="SDMP01000013">
    <property type="protein sequence ID" value="RYR17111.1"/>
    <property type="molecule type" value="Genomic_DNA"/>
</dbReference>
<dbReference type="FunFam" id="1.20.1310.10:FF:000030">
    <property type="entry name" value="Cullin-4"/>
    <property type="match status" value="1"/>
</dbReference>
<evidence type="ECO:0000256" key="6">
    <source>
        <dbReference type="ARBA" id="ARBA00069613"/>
    </source>
</evidence>
<evidence type="ECO:0000256" key="5">
    <source>
        <dbReference type="ARBA" id="ARBA00022843"/>
    </source>
</evidence>
<feature type="compositionally biased region" description="Low complexity" evidence="9">
    <location>
        <begin position="7"/>
        <end position="26"/>
    </location>
</feature>
<dbReference type="InterPro" id="IPR045093">
    <property type="entry name" value="Cullin"/>
</dbReference>
<feature type="region of interest" description="Disordered" evidence="9">
    <location>
        <begin position="1"/>
        <end position="76"/>
    </location>
</feature>
<feature type="domain" description="Cullin family profile" evidence="10">
    <location>
        <begin position="463"/>
        <end position="692"/>
    </location>
</feature>
<dbReference type="STRING" id="3818.A0A444ZSB8"/>
<dbReference type="FunFam" id="1.20.1310.10:FF:000004">
    <property type="entry name" value="Cullin 4B"/>
    <property type="match status" value="1"/>
</dbReference>
<dbReference type="FunFam" id="1.10.10.10:FF:000050">
    <property type="entry name" value="Cullin 4B"/>
    <property type="match status" value="1"/>
</dbReference>
<dbReference type="PROSITE" id="PS50069">
    <property type="entry name" value="CULLIN_2"/>
    <property type="match status" value="1"/>
</dbReference>
<name>A0A444ZSB8_ARAHY</name>
<dbReference type="PROSITE" id="PS01256">
    <property type="entry name" value="CULLIN_1"/>
    <property type="match status" value="1"/>
</dbReference>
<comment type="caution">
    <text evidence="11">The sequence shown here is derived from an EMBL/GenBank/DDBJ whole genome shotgun (WGS) entry which is preliminary data.</text>
</comment>
<dbReference type="SUPFAM" id="SSF46785">
    <property type="entry name" value="Winged helix' DNA-binding domain"/>
    <property type="match status" value="1"/>
</dbReference>